<keyword evidence="3" id="KW-1185">Reference proteome</keyword>
<feature type="region of interest" description="Disordered" evidence="1">
    <location>
        <begin position="1"/>
        <end position="55"/>
    </location>
</feature>
<organism evidence="2 3">
    <name type="scientific">Anabarilius grahami</name>
    <name type="common">Kanglang fish</name>
    <name type="synonym">Barilius grahami</name>
    <dbReference type="NCBI Taxonomy" id="495550"/>
    <lineage>
        <taxon>Eukaryota</taxon>
        <taxon>Metazoa</taxon>
        <taxon>Chordata</taxon>
        <taxon>Craniata</taxon>
        <taxon>Vertebrata</taxon>
        <taxon>Euteleostomi</taxon>
        <taxon>Actinopterygii</taxon>
        <taxon>Neopterygii</taxon>
        <taxon>Teleostei</taxon>
        <taxon>Ostariophysi</taxon>
        <taxon>Cypriniformes</taxon>
        <taxon>Xenocyprididae</taxon>
        <taxon>Xenocypridinae</taxon>
        <taxon>Xenocypridinae incertae sedis</taxon>
        <taxon>Anabarilius</taxon>
    </lineage>
</organism>
<dbReference type="AlphaFoldDB" id="A0A3N0Y576"/>
<dbReference type="Proteomes" id="UP000281406">
    <property type="component" value="Unassembled WGS sequence"/>
</dbReference>
<evidence type="ECO:0000256" key="1">
    <source>
        <dbReference type="SAM" id="MobiDB-lite"/>
    </source>
</evidence>
<proteinExistence type="predicted"/>
<comment type="caution">
    <text evidence="2">The sequence shown here is derived from an EMBL/GenBank/DDBJ whole genome shotgun (WGS) entry which is preliminary data.</text>
</comment>
<reference evidence="2 3" key="1">
    <citation type="submission" date="2018-10" db="EMBL/GenBank/DDBJ databases">
        <title>Genome assembly for a Yunnan-Guizhou Plateau 3E fish, Anabarilius grahami (Regan), and its evolutionary and genetic applications.</title>
        <authorList>
            <person name="Jiang W."/>
        </authorList>
    </citation>
    <scope>NUCLEOTIDE SEQUENCE [LARGE SCALE GENOMIC DNA]</scope>
    <source>
        <strain evidence="2">AG-KIZ</strain>
        <tissue evidence="2">Muscle</tissue>
    </source>
</reference>
<dbReference type="OrthoDB" id="8987349at2759"/>
<feature type="compositionally biased region" description="Basic and acidic residues" evidence="1">
    <location>
        <begin position="22"/>
        <end position="42"/>
    </location>
</feature>
<sequence length="223" mass="23245">MKGSLHSGAEGGRSHGGAWVERPGRTRETTDRDGDVETKGELKNQGNAEGQGGIAGRQEVEAWAWQTSVEMVGVKAMVESEGNQRGEGSSGHAVLHCFTLSTLIIVTLILSAPPNRVIPSPGPVHVIASSESVPVFAAIPEPRHVSADLPEPSAEMAATPEPSEIAALAIMAIAIWCVWGAHTSTSVPEPAPVHESTPEPAPVHESAPEPTPVHQSVPEPASI</sequence>
<gene>
    <name evidence="2" type="ORF">DPX16_10406</name>
</gene>
<feature type="region of interest" description="Disordered" evidence="1">
    <location>
        <begin position="187"/>
        <end position="223"/>
    </location>
</feature>
<accession>A0A3N0Y576</accession>
<protein>
    <submittedName>
        <fullName evidence="2">Uncharacterized protein</fullName>
    </submittedName>
</protein>
<name>A0A3N0Y576_ANAGA</name>
<evidence type="ECO:0000313" key="3">
    <source>
        <dbReference type="Proteomes" id="UP000281406"/>
    </source>
</evidence>
<evidence type="ECO:0000313" key="2">
    <source>
        <dbReference type="EMBL" id="ROL41254.1"/>
    </source>
</evidence>
<dbReference type="EMBL" id="RJVU01052005">
    <property type="protein sequence ID" value="ROL41254.1"/>
    <property type="molecule type" value="Genomic_DNA"/>
</dbReference>